<evidence type="ECO:0000313" key="2">
    <source>
        <dbReference type="Proteomes" id="UP001303614"/>
    </source>
</evidence>
<accession>A0ABU5PUH0</accession>
<reference evidence="1 2" key="1">
    <citation type="submission" date="2023-12" db="EMBL/GenBank/DDBJ databases">
        <title>Genome sequencing of Xanthomonas floridensis.</title>
        <authorList>
            <person name="Greer S."/>
            <person name="Harrison J."/>
            <person name="Grant M."/>
            <person name="Vicente J."/>
            <person name="Studholme D."/>
        </authorList>
    </citation>
    <scope>NUCLEOTIDE SEQUENCE [LARGE SCALE GENOMIC DNA]</scope>
    <source>
        <strain evidence="1 2">WHRI 8848</strain>
    </source>
</reference>
<name>A0ABU5PUH0_9XANT</name>
<keyword evidence="2" id="KW-1185">Reference proteome</keyword>
<protein>
    <submittedName>
        <fullName evidence="1">Uncharacterized protein</fullName>
    </submittedName>
</protein>
<comment type="caution">
    <text evidence="1">The sequence shown here is derived from an EMBL/GenBank/DDBJ whole genome shotgun (WGS) entry which is preliminary data.</text>
</comment>
<evidence type="ECO:0000313" key="1">
    <source>
        <dbReference type="EMBL" id="MEA5123251.1"/>
    </source>
</evidence>
<gene>
    <name evidence="1" type="ORF">VB146_05085</name>
</gene>
<proteinExistence type="predicted"/>
<dbReference type="Proteomes" id="UP001303614">
    <property type="component" value="Unassembled WGS sequence"/>
</dbReference>
<dbReference type="RefSeq" id="WP_193395347.1">
    <property type="nucleotide sequence ID" value="NZ_JAYFSO010000004.1"/>
</dbReference>
<sequence length="233" mass="26027">MSIQRGHFFMSNDYTFSSAYMQNRNVGRVIAQIDFLTERGSTKSKLLKWDRSQGRWFSFNLDWQAIQLSAPEDPEVMVLAVGADGLVSVSTLAGPTEEAVDTSADGPARRGPIRDLQIIGGTAYVAGMGRQVYRREQAGNWTRQDDGMVLARGQIQLCGFNSIGGMNETLIYAVGFNGEIWKCSNGQWLQQDSPPPWYCTRSKSYVRTSFLLADNREFCCETLAVVGRPSRRT</sequence>
<dbReference type="EMBL" id="JAYFSO010000004">
    <property type="protein sequence ID" value="MEA5123251.1"/>
    <property type="molecule type" value="Genomic_DNA"/>
</dbReference>
<organism evidence="1 2">
    <name type="scientific">Xanthomonas floridensis</name>
    <dbReference type="NCBI Taxonomy" id="1843580"/>
    <lineage>
        <taxon>Bacteria</taxon>
        <taxon>Pseudomonadati</taxon>
        <taxon>Pseudomonadota</taxon>
        <taxon>Gammaproteobacteria</taxon>
        <taxon>Lysobacterales</taxon>
        <taxon>Lysobacteraceae</taxon>
        <taxon>Xanthomonas</taxon>
    </lineage>
</organism>